<proteinExistence type="predicted"/>
<name>A0AAD5Q233_PYTIN</name>
<evidence type="ECO:0000313" key="2">
    <source>
        <dbReference type="EMBL" id="KAJ0392073.1"/>
    </source>
</evidence>
<comment type="caution">
    <text evidence="2">The sequence shown here is derived from an EMBL/GenBank/DDBJ whole genome shotgun (WGS) entry which is preliminary data.</text>
</comment>
<feature type="compositionally biased region" description="Polar residues" evidence="1">
    <location>
        <begin position="13"/>
        <end position="22"/>
    </location>
</feature>
<dbReference type="AlphaFoldDB" id="A0AAD5Q233"/>
<evidence type="ECO:0000313" key="3">
    <source>
        <dbReference type="Proteomes" id="UP001209570"/>
    </source>
</evidence>
<sequence>MSESQPDGAPASQAPTTRQRIQPRQVIERLADESALEEINLNESQQLYAAYVEEEVHDDDAPVLRNFVGDLGDTVYIQMTNLTKDEFDILWDTLRHDVLFAWERGKGRKHKTCAKDAFFMTLCVLKHGNAWYKHAADFRLQPSAFERMVDKMLATIDPVVTSLYIVPPSGMGMKKFDNFPSALYATDVKFQQSNRPGGTFLDVKKYFSGKHHLYGFKVECSNK</sequence>
<protein>
    <submittedName>
        <fullName evidence="2">Uncharacterized protein</fullName>
    </submittedName>
</protein>
<dbReference type="Proteomes" id="UP001209570">
    <property type="component" value="Unassembled WGS sequence"/>
</dbReference>
<accession>A0AAD5Q233</accession>
<evidence type="ECO:0000256" key="1">
    <source>
        <dbReference type="SAM" id="MobiDB-lite"/>
    </source>
</evidence>
<reference evidence="2" key="1">
    <citation type="submission" date="2021-12" db="EMBL/GenBank/DDBJ databases">
        <title>Prjna785345.</title>
        <authorList>
            <person name="Rujirawat T."/>
            <person name="Krajaejun T."/>
        </authorList>
    </citation>
    <scope>NUCLEOTIDE SEQUENCE</scope>
    <source>
        <strain evidence="2">Pi057C3</strain>
    </source>
</reference>
<dbReference type="EMBL" id="JAKCXM010000729">
    <property type="protein sequence ID" value="KAJ0392073.1"/>
    <property type="molecule type" value="Genomic_DNA"/>
</dbReference>
<keyword evidence="3" id="KW-1185">Reference proteome</keyword>
<gene>
    <name evidence="2" type="ORF">P43SY_001838</name>
</gene>
<feature type="region of interest" description="Disordered" evidence="1">
    <location>
        <begin position="1"/>
        <end position="22"/>
    </location>
</feature>
<organism evidence="2 3">
    <name type="scientific">Pythium insidiosum</name>
    <name type="common">Pythiosis disease agent</name>
    <dbReference type="NCBI Taxonomy" id="114742"/>
    <lineage>
        <taxon>Eukaryota</taxon>
        <taxon>Sar</taxon>
        <taxon>Stramenopiles</taxon>
        <taxon>Oomycota</taxon>
        <taxon>Peronosporomycetes</taxon>
        <taxon>Pythiales</taxon>
        <taxon>Pythiaceae</taxon>
        <taxon>Pythium</taxon>
    </lineage>
</organism>